<keyword evidence="7" id="KW-1185">Reference proteome</keyword>
<dbReference type="GO" id="GO:0004364">
    <property type="term" value="F:glutathione transferase activity"/>
    <property type="evidence" value="ECO:0007669"/>
    <property type="project" value="UniProtKB-EC"/>
</dbReference>
<sequence length="201" mass="21799">MKLFYTPGACSLSPHIVLEEVGATFTLEKVDLKTKKTESGSDFVTINSKGYIPALLLDDGSLMTEGTVIAQYVADLKPEAGLIPAAGSADRYRVLEWLSFISTELHKPMGALFNPAQTADWKQATVAGLNKRLDWLSSALAGKTWLQGEQFTVADAYLFTVLGWSRVVGFSLDGWPDLQAYAARVGARPAVQRAMKAEGLI</sequence>
<name>A0A354AES1_9GAMM</name>
<dbReference type="CDD" id="cd03188">
    <property type="entry name" value="GST_C_Beta"/>
    <property type="match status" value="1"/>
</dbReference>
<dbReference type="RefSeq" id="WP_062748120.1">
    <property type="nucleotide sequence ID" value="NZ_CP022725.1"/>
</dbReference>
<evidence type="ECO:0000313" key="7">
    <source>
        <dbReference type="Proteomes" id="UP000661012"/>
    </source>
</evidence>
<dbReference type="STRING" id="1219360.GCA_001571305_03765"/>
<evidence type="ECO:0000259" key="3">
    <source>
        <dbReference type="PROSITE" id="PS50405"/>
    </source>
</evidence>
<dbReference type="InterPro" id="IPR004045">
    <property type="entry name" value="Glutathione_S-Trfase_N"/>
</dbReference>
<dbReference type="AlphaFoldDB" id="A0A354AES1"/>
<dbReference type="SUPFAM" id="SSF52833">
    <property type="entry name" value="Thioredoxin-like"/>
    <property type="match status" value="1"/>
</dbReference>
<comment type="similarity">
    <text evidence="1">Belongs to the GST superfamily.</text>
</comment>
<dbReference type="Gene3D" id="1.20.1050.10">
    <property type="match status" value="1"/>
</dbReference>
<gene>
    <name evidence="4" type="primary">gstA</name>
    <name evidence="5" type="ORF">EpCFBP13511_18890</name>
    <name evidence="4" type="ORF">IFT93_16655</name>
</gene>
<dbReference type="InterPro" id="IPR036282">
    <property type="entry name" value="Glutathione-S-Trfase_C_sf"/>
</dbReference>
<dbReference type="EMBL" id="QGAC01000020">
    <property type="protein sequence ID" value="TKJ86189.1"/>
    <property type="molecule type" value="Genomic_DNA"/>
</dbReference>
<keyword evidence="5" id="KW-0808">Transferase</keyword>
<organism evidence="5 6">
    <name type="scientific">Erwinia persicina</name>
    <dbReference type="NCBI Taxonomy" id="55211"/>
    <lineage>
        <taxon>Bacteria</taxon>
        <taxon>Pseudomonadati</taxon>
        <taxon>Pseudomonadota</taxon>
        <taxon>Gammaproteobacteria</taxon>
        <taxon>Enterobacterales</taxon>
        <taxon>Erwiniaceae</taxon>
        <taxon>Erwinia</taxon>
    </lineage>
</organism>
<dbReference type="NCBIfam" id="NF007831">
    <property type="entry name" value="PRK10542.1"/>
    <property type="match status" value="1"/>
</dbReference>
<accession>A0A354AES1</accession>
<dbReference type="PANTHER" id="PTHR44051">
    <property type="entry name" value="GLUTATHIONE S-TRANSFERASE-RELATED"/>
    <property type="match status" value="1"/>
</dbReference>
<dbReference type="Proteomes" id="UP000306393">
    <property type="component" value="Unassembled WGS sequence"/>
</dbReference>
<dbReference type="GeneID" id="67478488"/>
<dbReference type="PANTHER" id="PTHR44051:SF8">
    <property type="entry name" value="GLUTATHIONE S-TRANSFERASE GSTA"/>
    <property type="match status" value="1"/>
</dbReference>
<protein>
    <submittedName>
        <fullName evidence="5">Glutathione transferase GstA</fullName>
        <ecNumber evidence="4">2.5.1.18</ecNumber>
    </submittedName>
</protein>
<dbReference type="InterPro" id="IPR036249">
    <property type="entry name" value="Thioredoxin-like_sf"/>
</dbReference>
<evidence type="ECO:0000313" key="4">
    <source>
        <dbReference type="EMBL" id="MBD8108028.1"/>
    </source>
</evidence>
<feature type="domain" description="GST N-terminal" evidence="2">
    <location>
        <begin position="1"/>
        <end position="81"/>
    </location>
</feature>
<dbReference type="SFLD" id="SFLDG01150">
    <property type="entry name" value="Main.1:_Beta-like"/>
    <property type="match status" value="1"/>
</dbReference>
<evidence type="ECO:0000313" key="6">
    <source>
        <dbReference type="Proteomes" id="UP000306393"/>
    </source>
</evidence>
<proteinExistence type="inferred from homology"/>
<dbReference type="EC" id="2.5.1.18" evidence="4"/>
<dbReference type="CDD" id="cd03057">
    <property type="entry name" value="GST_N_Beta"/>
    <property type="match status" value="1"/>
</dbReference>
<dbReference type="Pfam" id="PF00043">
    <property type="entry name" value="GST_C"/>
    <property type="match status" value="1"/>
</dbReference>
<dbReference type="SFLD" id="SFLDS00019">
    <property type="entry name" value="Glutathione_Transferase_(cytos"/>
    <property type="match status" value="1"/>
</dbReference>
<dbReference type="Proteomes" id="UP000661012">
    <property type="component" value="Unassembled WGS sequence"/>
</dbReference>
<comment type="caution">
    <text evidence="5">The sequence shown here is derived from an EMBL/GenBank/DDBJ whole genome shotgun (WGS) entry which is preliminary data.</text>
</comment>
<dbReference type="Gene3D" id="3.40.30.10">
    <property type="entry name" value="Glutaredoxin"/>
    <property type="match status" value="1"/>
</dbReference>
<evidence type="ECO:0000259" key="2">
    <source>
        <dbReference type="PROSITE" id="PS50404"/>
    </source>
</evidence>
<dbReference type="InterPro" id="IPR010987">
    <property type="entry name" value="Glutathione-S-Trfase_C-like"/>
</dbReference>
<dbReference type="InterPro" id="IPR004046">
    <property type="entry name" value="GST_C"/>
</dbReference>
<feature type="domain" description="GST C-terminal" evidence="3">
    <location>
        <begin position="87"/>
        <end position="201"/>
    </location>
</feature>
<reference evidence="4 7" key="2">
    <citation type="journal article" date="2020" name="FEMS Microbiol. Ecol.">
        <title>Temporal dynamics of bacterial communities during seed development and maturation.</title>
        <authorList>
            <person name="Chesneau G."/>
            <person name="Torres-Cortes G."/>
            <person name="Briand M."/>
            <person name="Darrasse A."/>
            <person name="Preveaux A."/>
            <person name="Marais C."/>
            <person name="Jacques M.A."/>
            <person name="Shade A."/>
            <person name="Barret M."/>
        </authorList>
    </citation>
    <scope>NUCLEOTIDE SEQUENCE [LARGE SCALE GENOMIC DNA]</scope>
    <source>
        <strain evidence="4 7">CFBP13732</strain>
    </source>
</reference>
<dbReference type="OrthoDB" id="8772754at2"/>
<dbReference type="Pfam" id="PF02798">
    <property type="entry name" value="GST_N"/>
    <property type="match status" value="1"/>
</dbReference>
<dbReference type="InterPro" id="IPR040079">
    <property type="entry name" value="Glutathione_S-Trfase"/>
</dbReference>
<dbReference type="EMBL" id="JACYNN010000014">
    <property type="protein sequence ID" value="MBD8108028.1"/>
    <property type="molecule type" value="Genomic_DNA"/>
</dbReference>
<dbReference type="KEGG" id="epe:CI789_16830"/>
<dbReference type="SFLD" id="SFLDG00358">
    <property type="entry name" value="Main_(cytGST)"/>
    <property type="match status" value="1"/>
</dbReference>
<reference evidence="5 6" key="1">
    <citation type="journal article" date="2019" name="Sci. Rep.">
        <title>Differences in resource use lead to coexistence of seed-transmitted microbial populations.</title>
        <authorList>
            <person name="Torres-Cortes G."/>
            <person name="Garcia B.J."/>
            <person name="Compant S."/>
            <person name="Rezki S."/>
            <person name="Jones P."/>
            <person name="Preveaux A."/>
            <person name="Briand M."/>
            <person name="Roulet A."/>
            <person name="Bouchez O."/>
            <person name="Jacobson D."/>
            <person name="Barret M."/>
        </authorList>
    </citation>
    <scope>NUCLEOTIDE SEQUENCE [LARGE SCALE GENOMIC DNA]</scope>
    <source>
        <strain evidence="5 6">CFBP13511</strain>
    </source>
</reference>
<evidence type="ECO:0000313" key="5">
    <source>
        <dbReference type="EMBL" id="TKJ86189.1"/>
    </source>
</evidence>
<evidence type="ECO:0000256" key="1">
    <source>
        <dbReference type="RuleBase" id="RU003494"/>
    </source>
</evidence>
<dbReference type="SUPFAM" id="SSF47616">
    <property type="entry name" value="GST C-terminal domain-like"/>
    <property type="match status" value="1"/>
</dbReference>
<dbReference type="PROSITE" id="PS50405">
    <property type="entry name" value="GST_CTER"/>
    <property type="match status" value="1"/>
</dbReference>
<dbReference type="PROSITE" id="PS50404">
    <property type="entry name" value="GST_NTER"/>
    <property type="match status" value="1"/>
</dbReference>